<protein>
    <submittedName>
        <fullName evidence="3">FYN-binding protein 1</fullName>
    </submittedName>
</protein>
<proteinExistence type="predicted"/>
<dbReference type="PANTHER" id="PTHR16830">
    <property type="entry name" value="SH2 CONTAINING ADAPTOR PRAM-1 RELATED"/>
    <property type="match status" value="1"/>
</dbReference>
<dbReference type="SUPFAM" id="SSF50044">
    <property type="entry name" value="SH3-domain"/>
    <property type="match status" value="1"/>
</dbReference>
<name>A0AAD9BLN4_DISEL</name>
<evidence type="ECO:0000313" key="4">
    <source>
        <dbReference type="Proteomes" id="UP001228049"/>
    </source>
</evidence>
<keyword evidence="1" id="KW-0597">Phosphoprotein</keyword>
<dbReference type="InterPro" id="IPR029294">
    <property type="entry name" value="hSH3"/>
</dbReference>
<sequence length="104" mass="11965">MDPKKQKKFEKEEKEFRKKFKYEGEIQVLNQVTIAPTLTNKKWSGKELAVRAGEKLDVIVNAVDNKLICRNDEGKFGYVSTGHIFTDDGDIYDDIGDDCIYDND</sequence>
<accession>A0AAD9BLN4</accession>
<dbReference type="GO" id="GO:0072659">
    <property type="term" value="P:protein localization to plasma membrane"/>
    <property type="evidence" value="ECO:0007669"/>
    <property type="project" value="TreeGrafter"/>
</dbReference>
<dbReference type="GO" id="GO:0050852">
    <property type="term" value="P:T cell receptor signaling pathway"/>
    <property type="evidence" value="ECO:0007669"/>
    <property type="project" value="TreeGrafter"/>
</dbReference>
<dbReference type="FunFam" id="2.30.30.40:FF:000156">
    <property type="entry name" value="FYN-binding protein-like isoform X1"/>
    <property type="match status" value="1"/>
</dbReference>
<keyword evidence="4" id="KW-1185">Reference proteome</keyword>
<dbReference type="Pfam" id="PF14603">
    <property type="entry name" value="hSH3"/>
    <property type="match status" value="1"/>
</dbReference>
<dbReference type="EMBL" id="JASDAP010000022">
    <property type="protein sequence ID" value="KAK1884264.1"/>
    <property type="molecule type" value="Genomic_DNA"/>
</dbReference>
<gene>
    <name evidence="3" type="ORF">KUDE01_022585</name>
</gene>
<dbReference type="GO" id="GO:0005886">
    <property type="term" value="C:plasma membrane"/>
    <property type="evidence" value="ECO:0007669"/>
    <property type="project" value="InterPro"/>
</dbReference>
<dbReference type="PANTHER" id="PTHR16830:SF19">
    <property type="entry name" value="FYN-BINDING PROTEIN-LIKE-RELATED"/>
    <property type="match status" value="1"/>
</dbReference>
<dbReference type="Proteomes" id="UP001228049">
    <property type="component" value="Unassembled WGS sequence"/>
</dbReference>
<comment type="caution">
    <text evidence="3">The sequence shown here is derived from an EMBL/GenBank/DDBJ whole genome shotgun (WGS) entry which is preliminary data.</text>
</comment>
<evidence type="ECO:0000256" key="1">
    <source>
        <dbReference type="ARBA" id="ARBA00022553"/>
    </source>
</evidence>
<organism evidence="3 4">
    <name type="scientific">Dissostichus eleginoides</name>
    <name type="common">Patagonian toothfish</name>
    <name type="synonym">Dissostichus amissus</name>
    <dbReference type="NCBI Taxonomy" id="100907"/>
    <lineage>
        <taxon>Eukaryota</taxon>
        <taxon>Metazoa</taxon>
        <taxon>Chordata</taxon>
        <taxon>Craniata</taxon>
        <taxon>Vertebrata</taxon>
        <taxon>Euteleostomi</taxon>
        <taxon>Actinopterygii</taxon>
        <taxon>Neopterygii</taxon>
        <taxon>Teleostei</taxon>
        <taxon>Neoteleostei</taxon>
        <taxon>Acanthomorphata</taxon>
        <taxon>Eupercaria</taxon>
        <taxon>Perciformes</taxon>
        <taxon>Notothenioidei</taxon>
        <taxon>Nototheniidae</taxon>
        <taxon>Dissostichus</taxon>
    </lineage>
</organism>
<evidence type="ECO:0000313" key="3">
    <source>
        <dbReference type="EMBL" id="KAK1884264.1"/>
    </source>
</evidence>
<dbReference type="GO" id="GO:0007229">
    <property type="term" value="P:integrin-mediated signaling pathway"/>
    <property type="evidence" value="ECO:0007669"/>
    <property type="project" value="InterPro"/>
</dbReference>
<dbReference type="InterPro" id="IPR036028">
    <property type="entry name" value="SH3-like_dom_sf"/>
</dbReference>
<dbReference type="AlphaFoldDB" id="A0AAD9BLN4"/>
<feature type="domain" description="Helically-extended SH3" evidence="2">
    <location>
        <begin position="16"/>
        <end position="104"/>
    </location>
</feature>
<dbReference type="InterPro" id="IPR043443">
    <property type="entry name" value="FYB1/2-like"/>
</dbReference>
<evidence type="ECO:0000259" key="2">
    <source>
        <dbReference type="Pfam" id="PF14603"/>
    </source>
</evidence>
<dbReference type="Gene3D" id="2.30.30.40">
    <property type="entry name" value="SH3 Domains"/>
    <property type="match status" value="1"/>
</dbReference>
<reference evidence="3" key="1">
    <citation type="submission" date="2023-04" db="EMBL/GenBank/DDBJ databases">
        <title>Chromosome-level genome of Chaenocephalus aceratus.</title>
        <authorList>
            <person name="Park H."/>
        </authorList>
    </citation>
    <scope>NUCLEOTIDE SEQUENCE</scope>
    <source>
        <strain evidence="3">DE</strain>
        <tissue evidence="3">Muscle</tissue>
    </source>
</reference>